<organism evidence="1 2">
    <name type="scientific">Bifidobacterium subtile</name>
    <dbReference type="NCBI Taxonomy" id="77635"/>
    <lineage>
        <taxon>Bacteria</taxon>
        <taxon>Bacillati</taxon>
        <taxon>Actinomycetota</taxon>
        <taxon>Actinomycetes</taxon>
        <taxon>Bifidobacteriales</taxon>
        <taxon>Bifidobacteriaceae</taxon>
        <taxon>Bifidobacterium</taxon>
    </lineage>
</organism>
<comment type="caution">
    <text evidence="1">The sequence shown here is derived from an EMBL/GenBank/DDBJ whole genome shotgun (WGS) entry which is preliminary data.</text>
</comment>
<keyword evidence="2" id="KW-1185">Reference proteome</keyword>
<dbReference type="Gene3D" id="3.40.50.1820">
    <property type="entry name" value="alpha/beta hydrolase"/>
    <property type="match status" value="1"/>
</dbReference>
<dbReference type="SUPFAM" id="SSF53474">
    <property type="entry name" value="alpha/beta-Hydrolases"/>
    <property type="match status" value="1"/>
</dbReference>
<protein>
    <recommendedName>
        <fullName evidence="3">Alpha/beta hydrolase</fullName>
    </recommendedName>
</protein>
<dbReference type="RefSeq" id="WP_024464293.1">
    <property type="nucleotide sequence ID" value="NZ_CP062939.1"/>
</dbReference>
<sequence length="243" mass="26181">MSSGIVEYAIKPWKRKDRASCDQPQGRVLVMPGTGYTCDRPLLYWAAQMLVQSGWHVDRLNVRITKDDLSQVTPVIETAIDEWHDSVVAQAADAGLPRPRMLLIGKSLTTLAYAHACELGMPMALLTPVLNPAPFDLSSQRIAVPGETTAAHGAPKLMQASCEMPSAAPSGNAGSVYDAARKPLICAGTADPYYDADRAHALTDDVHEFPDANHSIEVPGDWRRSLGYLSGVVDAIARYAAAL</sequence>
<evidence type="ECO:0008006" key="3">
    <source>
        <dbReference type="Google" id="ProtNLM"/>
    </source>
</evidence>
<dbReference type="eggNOG" id="COG1073">
    <property type="taxonomic scope" value="Bacteria"/>
</dbReference>
<name>A0A087EBS4_9BIFI</name>
<dbReference type="EMBL" id="JGZR01000001">
    <property type="protein sequence ID" value="KFJ05225.1"/>
    <property type="molecule type" value="Genomic_DNA"/>
</dbReference>
<proteinExistence type="predicted"/>
<evidence type="ECO:0000313" key="1">
    <source>
        <dbReference type="EMBL" id="KFJ05225.1"/>
    </source>
</evidence>
<dbReference type="STRING" id="77635.BISU_1343"/>
<reference evidence="1 2" key="1">
    <citation type="submission" date="2014-03" db="EMBL/GenBank/DDBJ databases">
        <title>Genomics of Bifidobacteria.</title>
        <authorList>
            <person name="Ventura M."/>
            <person name="Milani C."/>
            <person name="Lugli G.A."/>
        </authorList>
    </citation>
    <scope>NUCLEOTIDE SEQUENCE [LARGE SCALE GENOMIC DNA]</scope>
    <source>
        <strain evidence="1 2">LMG 11597</strain>
    </source>
</reference>
<gene>
    <name evidence="1" type="ORF">BISU_1343</name>
</gene>
<evidence type="ECO:0000313" key="2">
    <source>
        <dbReference type="Proteomes" id="UP000029055"/>
    </source>
</evidence>
<dbReference type="InterPro" id="IPR029058">
    <property type="entry name" value="AB_hydrolase_fold"/>
</dbReference>
<dbReference type="AlphaFoldDB" id="A0A087EBS4"/>
<accession>A0A087EBS4</accession>
<dbReference type="Proteomes" id="UP000029055">
    <property type="component" value="Unassembled WGS sequence"/>
</dbReference>